<organism evidence="2 3">
    <name type="scientific">Candidatus Methylospira mobilis</name>
    <dbReference type="NCBI Taxonomy" id="1808979"/>
    <lineage>
        <taxon>Bacteria</taxon>
        <taxon>Pseudomonadati</taxon>
        <taxon>Pseudomonadota</taxon>
        <taxon>Gammaproteobacteria</taxon>
        <taxon>Methylococcales</taxon>
        <taxon>Methylococcaceae</taxon>
        <taxon>Candidatus Methylospira</taxon>
    </lineage>
</organism>
<gene>
    <name evidence="2" type="ORF">F6R98_16990</name>
</gene>
<dbReference type="EMBL" id="CP044205">
    <property type="protein sequence ID" value="QFY44118.1"/>
    <property type="molecule type" value="Genomic_DNA"/>
</dbReference>
<keyword evidence="3" id="KW-1185">Reference proteome</keyword>
<reference evidence="2 3" key="1">
    <citation type="submission" date="2019-09" db="EMBL/GenBank/DDBJ databases">
        <title>Ecophysiology of the spiral-shaped methanotroph Methylospira mobilis as revealed by the complete genome sequence.</title>
        <authorList>
            <person name="Oshkin I.Y."/>
            <person name="Dedysh S.N."/>
            <person name="Miroshnikov K."/>
            <person name="Danilova O.V."/>
            <person name="Hakobyan A."/>
            <person name="Liesack W."/>
        </authorList>
    </citation>
    <scope>NUCLEOTIDE SEQUENCE [LARGE SCALE GENOMIC DNA]</scope>
    <source>
        <strain evidence="2 3">Shm1</strain>
    </source>
</reference>
<dbReference type="PANTHER" id="PTHR35604">
    <property type="entry name" value="TRANSPOSASE INSH FOR INSERTION SEQUENCE ELEMENT IS5A-RELATED"/>
    <property type="match status" value="1"/>
</dbReference>
<feature type="domain" description="Transposase InsH N-terminal" evidence="1">
    <location>
        <begin position="15"/>
        <end position="109"/>
    </location>
</feature>
<protein>
    <submittedName>
        <fullName evidence="2">Transposase</fullName>
    </submittedName>
</protein>
<dbReference type="InterPro" id="IPR008490">
    <property type="entry name" value="Transposase_InsH_N"/>
</dbReference>
<dbReference type="AlphaFoldDB" id="A0A5Q0BPV6"/>
<evidence type="ECO:0000313" key="3">
    <source>
        <dbReference type="Proteomes" id="UP000325755"/>
    </source>
</evidence>
<dbReference type="Pfam" id="PF05598">
    <property type="entry name" value="DUF772"/>
    <property type="match status" value="1"/>
</dbReference>
<dbReference type="KEGG" id="mmob:F6R98_16990"/>
<dbReference type="Proteomes" id="UP000325755">
    <property type="component" value="Chromosome"/>
</dbReference>
<dbReference type="PANTHER" id="PTHR35604:SF2">
    <property type="entry name" value="TRANSPOSASE INSH FOR INSERTION SEQUENCE ELEMENT IS5A-RELATED"/>
    <property type="match status" value="1"/>
</dbReference>
<dbReference type="OrthoDB" id="9774608at2"/>
<sequence>MKQVSFAALAKMNKKRKIEHERFLDEMKAVVPWPILTVLIEPHYPKADKGRHPRDLETMLRIYFMQRWFALSDPGMEDAFYDVPYMRAFVRMDLLDESMPDETTILNFRMTLLRSWGSYRGCRANLPPDGRTGAAAVVTISAKRQITWLIALPNEEVPAQQSTQRQNRR</sequence>
<accession>A0A5Q0BPV6</accession>
<evidence type="ECO:0000259" key="1">
    <source>
        <dbReference type="Pfam" id="PF05598"/>
    </source>
</evidence>
<proteinExistence type="predicted"/>
<evidence type="ECO:0000313" key="2">
    <source>
        <dbReference type="EMBL" id="QFY44118.1"/>
    </source>
</evidence>
<dbReference type="InParanoid" id="A0A5Q0BPV6"/>
<name>A0A5Q0BPV6_9GAMM</name>